<dbReference type="Proteomes" id="UP000035100">
    <property type="component" value="Unassembled WGS sequence"/>
</dbReference>
<reference evidence="4 5" key="1">
    <citation type="submission" date="2013-01" db="EMBL/GenBank/DDBJ databases">
        <authorList>
            <person name="Fiebig A."/>
            <person name="Goeker M."/>
            <person name="Klenk H.-P.P."/>
        </authorList>
    </citation>
    <scope>NUCLEOTIDE SEQUENCE [LARGE SCALE GENOMIC DNA]</scope>
    <source>
        <strain evidence="4 5">DSM 24838</strain>
    </source>
</reference>
<keyword evidence="2" id="KW-0809">Transit peptide</keyword>
<dbReference type="Gene3D" id="1.10.3580.10">
    <property type="entry name" value="ATP12 ATPase"/>
    <property type="match status" value="1"/>
</dbReference>
<dbReference type="Gene3D" id="3.30.2180.10">
    <property type="entry name" value="ATP12-like"/>
    <property type="match status" value="1"/>
</dbReference>
<accession>A0A0D0NRA0</accession>
<keyword evidence="3" id="KW-0143">Chaperone</keyword>
<organism evidence="4 5">
    <name type="scientific">Wenxinia marina DSM 24838</name>
    <dbReference type="NCBI Taxonomy" id="1123501"/>
    <lineage>
        <taxon>Bacteria</taxon>
        <taxon>Pseudomonadati</taxon>
        <taxon>Pseudomonadota</taxon>
        <taxon>Alphaproteobacteria</taxon>
        <taxon>Rhodobacterales</taxon>
        <taxon>Roseobacteraceae</taxon>
        <taxon>Wenxinia</taxon>
    </lineage>
</organism>
<dbReference type="eggNOG" id="COG5387">
    <property type="taxonomic scope" value="Bacteria"/>
</dbReference>
<evidence type="ECO:0000256" key="2">
    <source>
        <dbReference type="ARBA" id="ARBA00022946"/>
    </source>
</evidence>
<keyword evidence="5" id="KW-1185">Reference proteome</keyword>
<dbReference type="InterPro" id="IPR042272">
    <property type="entry name" value="ATP12_ATP_synth-F1-assembly_N"/>
</dbReference>
<dbReference type="EMBL" id="AONG01000005">
    <property type="protein sequence ID" value="KIQ70715.1"/>
    <property type="molecule type" value="Genomic_DNA"/>
</dbReference>
<dbReference type="InterPro" id="IPR011419">
    <property type="entry name" value="ATP12_ATP_synth-F1-assembly"/>
</dbReference>
<dbReference type="OrthoDB" id="9797825at2"/>
<dbReference type="PANTHER" id="PTHR21013:SF10">
    <property type="entry name" value="ATP SYNTHASE MITOCHONDRIAL F1 COMPLEX ASSEMBLY FACTOR 2"/>
    <property type="match status" value="1"/>
</dbReference>
<protein>
    <submittedName>
        <fullName evidence="4">Chaperone</fullName>
    </submittedName>
</protein>
<dbReference type="PANTHER" id="PTHR21013">
    <property type="entry name" value="ATP SYNTHASE MITOCHONDRIAL F1 COMPLEX ASSEMBLY FACTOR 2/ATP12 PROTEIN, MITOCHONDRIAL PRECURSOR"/>
    <property type="match status" value="1"/>
</dbReference>
<dbReference type="PATRIC" id="fig|1123501.6.peg.1165"/>
<name>A0A0D0NRA0_9RHOB</name>
<dbReference type="GO" id="GO:0043461">
    <property type="term" value="P:proton-transporting ATP synthase complex assembly"/>
    <property type="evidence" value="ECO:0007669"/>
    <property type="project" value="InterPro"/>
</dbReference>
<evidence type="ECO:0000313" key="4">
    <source>
        <dbReference type="EMBL" id="KIQ70715.1"/>
    </source>
</evidence>
<evidence type="ECO:0000256" key="1">
    <source>
        <dbReference type="ARBA" id="ARBA00008231"/>
    </source>
</evidence>
<comment type="similarity">
    <text evidence="1">Belongs to the ATP12 family.</text>
</comment>
<dbReference type="AlphaFoldDB" id="A0A0D0NRA0"/>
<proteinExistence type="inferred from homology"/>
<evidence type="ECO:0000256" key="3">
    <source>
        <dbReference type="ARBA" id="ARBA00023186"/>
    </source>
</evidence>
<dbReference type="SUPFAM" id="SSF160909">
    <property type="entry name" value="ATP12-like"/>
    <property type="match status" value="1"/>
</dbReference>
<sequence>MSGSGWALKRFWDAATVAETEAGWAILLDGRPVRTPSKAPLAVPTRALADGIAAEWDAQEGHVDPGTMPLTRTANSAIDKVAPETAAVADMLAEYGATDLLCYRADTPAELVARQGAGWQPWLDWAAATFGARLEVATGVIPVTQDPGALAALAAELHALDPYRLSAAHEFVTLSGSLVLGLAVLKGALPPEEAWTLSRIDEDWQAEQWGEDEEAAEHARLKRAAFLDAARFLRLVSDQD</sequence>
<dbReference type="Pfam" id="PF07542">
    <property type="entry name" value="ATP12"/>
    <property type="match status" value="1"/>
</dbReference>
<dbReference type="STRING" id="1123501.Wenmar_01093"/>
<comment type="caution">
    <text evidence="4">The sequence shown here is derived from an EMBL/GenBank/DDBJ whole genome shotgun (WGS) entry which is preliminary data.</text>
</comment>
<dbReference type="RefSeq" id="WP_040753805.1">
    <property type="nucleotide sequence ID" value="NZ_KB902288.1"/>
</dbReference>
<gene>
    <name evidence="4" type="ORF">Wenmar_01093</name>
</gene>
<dbReference type="InterPro" id="IPR023335">
    <property type="entry name" value="ATP12_ortho_dom_sf"/>
</dbReference>
<evidence type="ECO:0000313" key="5">
    <source>
        <dbReference type="Proteomes" id="UP000035100"/>
    </source>
</evidence>